<accession>A0AAV9GWY6</accession>
<keyword evidence="8" id="KW-1185">Reference proteome</keyword>
<comment type="similarity">
    <text evidence="2">Belongs to the paxM FAD-dependent monooxygenase family.</text>
</comment>
<evidence type="ECO:0000259" key="6">
    <source>
        <dbReference type="Pfam" id="PF01494"/>
    </source>
</evidence>
<evidence type="ECO:0000313" key="8">
    <source>
        <dbReference type="Proteomes" id="UP001321760"/>
    </source>
</evidence>
<comment type="caution">
    <text evidence="7">The sequence shown here is derived from an EMBL/GenBank/DDBJ whole genome shotgun (WGS) entry which is preliminary data.</text>
</comment>
<name>A0AAV9GWY6_9PEZI</name>
<dbReference type="Gene3D" id="3.50.50.60">
    <property type="entry name" value="FAD/NAD(P)-binding domain"/>
    <property type="match status" value="1"/>
</dbReference>
<dbReference type="Proteomes" id="UP001321760">
    <property type="component" value="Unassembled WGS sequence"/>
</dbReference>
<evidence type="ECO:0000256" key="2">
    <source>
        <dbReference type="ARBA" id="ARBA00007992"/>
    </source>
</evidence>
<dbReference type="PANTHER" id="PTHR47356:SF2">
    <property type="entry name" value="FAD-BINDING DOMAIN-CONTAINING PROTEIN-RELATED"/>
    <property type="match status" value="1"/>
</dbReference>
<feature type="domain" description="FAD-binding" evidence="6">
    <location>
        <begin position="6"/>
        <end position="364"/>
    </location>
</feature>
<reference evidence="7" key="2">
    <citation type="submission" date="2023-05" db="EMBL/GenBank/DDBJ databases">
        <authorList>
            <consortium name="Lawrence Berkeley National Laboratory"/>
            <person name="Steindorff A."/>
            <person name="Hensen N."/>
            <person name="Bonometti L."/>
            <person name="Westerberg I."/>
            <person name="Brannstrom I.O."/>
            <person name="Guillou S."/>
            <person name="Cros-Aarteil S."/>
            <person name="Calhoun S."/>
            <person name="Haridas S."/>
            <person name="Kuo A."/>
            <person name="Mondo S."/>
            <person name="Pangilinan J."/>
            <person name="Riley R."/>
            <person name="Labutti K."/>
            <person name="Andreopoulos B."/>
            <person name="Lipzen A."/>
            <person name="Chen C."/>
            <person name="Yanf M."/>
            <person name="Daum C."/>
            <person name="Ng V."/>
            <person name="Clum A."/>
            <person name="Ohm R."/>
            <person name="Martin F."/>
            <person name="Silar P."/>
            <person name="Natvig D."/>
            <person name="Lalanne C."/>
            <person name="Gautier V."/>
            <person name="Ament-Velasquez S.L."/>
            <person name="Kruys A."/>
            <person name="Hutchinson M.I."/>
            <person name="Powell A.J."/>
            <person name="Barry K."/>
            <person name="Miller A.N."/>
            <person name="Grigoriev I.V."/>
            <person name="Debuchy R."/>
            <person name="Gladieux P."/>
            <person name="Thoren M.H."/>
            <person name="Johannesson H."/>
        </authorList>
    </citation>
    <scope>NUCLEOTIDE SEQUENCE</scope>
    <source>
        <strain evidence="7">PSN243</strain>
    </source>
</reference>
<dbReference type="GO" id="GO:0071949">
    <property type="term" value="F:FAD binding"/>
    <property type="evidence" value="ECO:0007669"/>
    <property type="project" value="InterPro"/>
</dbReference>
<dbReference type="InterPro" id="IPR050562">
    <property type="entry name" value="FAD_mOase_fung"/>
</dbReference>
<keyword evidence="4" id="KW-0274">FAD</keyword>
<reference evidence="7" key="1">
    <citation type="journal article" date="2023" name="Mol. Phylogenet. Evol.">
        <title>Genome-scale phylogeny and comparative genomics of the fungal order Sordariales.</title>
        <authorList>
            <person name="Hensen N."/>
            <person name="Bonometti L."/>
            <person name="Westerberg I."/>
            <person name="Brannstrom I.O."/>
            <person name="Guillou S."/>
            <person name="Cros-Aarteil S."/>
            <person name="Calhoun S."/>
            <person name="Haridas S."/>
            <person name="Kuo A."/>
            <person name="Mondo S."/>
            <person name="Pangilinan J."/>
            <person name="Riley R."/>
            <person name="LaButti K."/>
            <person name="Andreopoulos B."/>
            <person name="Lipzen A."/>
            <person name="Chen C."/>
            <person name="Yan M."/>
            <person name="Daum C."/>
            <person name="Ng V."/>
            <person name="Clum A."/>
            <person name="Steindorff A."/>
            <person name="Ohm R.A."/>
            <person name="Martin F."/>
            <person name="Silar P."/>
            <person name="Natvig D.O."/>
            <person name="Lalanne C."/>
            <person name="Gautier V."/>
            <person name="Ament-Velasquez S.L."/>
            <person name="Kruys A."/>
            <person name="Hutchinson M.I."/>
            <person name="Powell A.J."/>
            <person name="Barry K."/>
            <person name="Miller A.N."/>
            <person name="Grigoriev I.V."/>
            <person name="Debuchy R."/>
            <person name="Gladieux P."/>
            <person name="Hiltunen Thoren M."/>
            <person name="Johannesson H."/>
        </authorList>
    </citation>
    <scope>NUCLEOTIDE SEQUENCE</scope>
    <source>
        <strain evidence="7">PSN243</strain>
    </source>
</reference>
<gene>
    <name evidence="7" type="ORF">QBC34DRAFT_293240</name>
</gene>
<dbReference type="SUPFAM" id="SSF51905">
    <property type="entry name" value="FAD/NAD(P)-binding domain"/>
    <property type="match status" value="1"/>
</dbReference>
<dbReference type="InterPro" id="IPR036188">
    <property type="entry name" value="FAD/NAD-bd_sf"/>
</dbReference>
<dbReference type="Pfam" id="PF01494">
    <property type="entry name" value="FAD_binding_3"/>
    <property type="match status" value="1"/>
</dbReference>
<evidence type="ECO:0000256" key="5">
    <source>
        <dbReference type="ARBA" id="ARBA00023002"/>
    </source>
</evidence>
<dbReference type="InterPro" id="IPR002938">
    <property type="entry name" value="FAD-bd"/>
</dbReference>
<evidence type="ECO:0000256" key="1">
    <source>
        <dbReference type="ARBA" id="ARBA00001974"/>
    </source>
</evidence>
<proteinExistence type="inferred from homology"/>
<evidence type="ECO:0000256" key="3">
    <source>
        <dbReference type="ARBA" id="ARBA00022630"/>
    </source>
</evidence>
<dbReference type="PRINTS" id="PR00420">
    <property type="entry name" value="RNGMNOXGNASE"/>
</dbReference>
<keyword evidence="3" id="KW-0285">Flavoprotein</keyword>
<evidence type="ECO:0000256" key="4">
    <source>
        <dbReference type="ARBA" id="ARBA00022827"/>
    </source>
</evidence>
<dbReference type="EMBL" id="MU865923">
    <property type="protein sequence ID" value="KAK4452517.1"/>
    <property type="molecule type" value="Genomic_DNA"/>
</dbReference>
<protein>
    <recommendedName>
        <fullName evidence="6">FAD-binding domain-containing protein</fullName>
    </recommendedName>
</protein>
<dbReference type="PANTHER" id="PTHR47356">
    <property type="entry name" value="FAD-DEPENDENT MONOOXYGENASE ASQG-RELATED"/>
    <property type="match status" value="1"/>
</dbReference>
<sequence length="486" mass="52938">MESQFRVIVIGAGVAGLAASHCLQRAGIDHVVLERRSEIAPPEGASITVFPHVLRVFNQLGCMKALFDAGTLHDRAWTRWADGSVAQNSGLYDYIKENHGIDVLPLERRVFLQVVYDNLPDKTKIRTSAAVKNITETATGVEITLADGTIEKGSMVLGCDGVHSLSRSIMWDHAASTTPNPIPKTDKTAFKTYWKCLLGVGPRAPSLGRSDSAIVHNSGHSFLILAQPHCSFFFVFFHLDKHFAASDRIRYTDADAEALAATVANQPITESLTFGDLWKDRARGTLISLEEGILQRWHHGRIVLAGDAVHKMTPNIALGGNTAIEDIVHLTNNLHRLLSHTPKPSLDDLTAVFSEYNTSRLPRIKFATDTSGLMSRVQAQTTPIHKALAWIMPWLPDRGAADMLLGEYIRKGPVLNFVPVPVPGAGEGVERGRLRWGDEEEMEKAVVEGKKGKGGEGKVKGVVVTVVAAFGVAAVVQGVRNVLFAF</sequence>
<dbReference type="AlphaFoldDB" id="A0AAV9GWY6"/>
<comment type="cofactor">
    <cofactor evidence="1">
        <name>FAD</name>
        <dbReference type="ChEBI" id="CHEBI:57692"/>
    </cofactor>
</comment>
<dbReference type="GO" id="GO:0004497">
    <property type="term" value="F:monooxygenase activity"/>
    <property type="evidence" value="ECO:0007669"/>
    <property type="project" value="InterPro"/>
</dbReference>
<organism evidence="7 8">
    <name type="scientific">Podospora aff. communis PSN243</name>
    <dbReference type="NCBI Taxonomy" id="3040156"/>
    <lineage>
        <taxon>Eukaryota</taxon>
        <taxon>Fungi</taxon>
        <taxon>Dikarya</taxon>
        <taxon>Ascomycota</taxon>
        <taxon>Pezizomycotina</taxon>
        <taxon>Sordariomycetes</taxon>
        <taxon>Sordariomycetidae</taxon>
        <taxon>Sordariales</taxon>
        <taxon>Podosporaceae</taxon>
        <taxon>Podospora</taxon>
    </lineage>
</organism>
<evidence type="ECO:0000313" key="7">
    <source>
        <dbReference type="EMBL" id="KAK4452517.1"/>
    </source>
</evidence>
<keyword evidence="5" id="KW-0560">Oxidoreductase</keyword>